<organism evidence="5 6">
    <name type="scientific">Idiomarina aquatica</name>
    <dbReference type="NCBI Taxonomy" id="1327752"/>
    <lineage>
        <taxon>Bacteria</taxon>
        <taxon>Pseudomonadati</taxon>
        <taxon>Pseudomonadota</taxon>
        <taxon>Gammaproteobacteria</taxon>
        <taxon>Alteromonadales</taxon>
        <taxon>Idiomarinaceae</taxon>
        <taxon>Idiomarina</taxon>
    </lineage>
</organism>
<keyword evidence="1" id="KW-0812">Transmembrane</keyword>
<evidence type="ECO:0000259" key="3">
    <source>
        <dbReference type="PROSITE" id="PS50056"/>
    </source>
</evidence>
<dbReference type="Gene3D" id="3.40.50.10330">
    <property type="entry name" value="Probable inorganic polyphosphate/atp-NAD kinase, domain 1"/>
    <property type="match status" value="1"/>
</dbReference>
<name>A0A4R6PPG0_9GAMM</name>
<gene>
    <name evidence="5" type="ORF">DEU29_101153</name>
</gene>
<dbReference type="SMART" id="SM00404">
    <property type="entry name" value="PTPc_motif"/>
    <property type="match status" value="1"/>
</dbReference>
<evidence type="ECO:0000313" key="6">
    <source>
        <dbReference type="Proteomes" id="UP000295531"/>
    </source>
</evidence>
<dbReference type="AlphaFoldDB" id="A0A4R6PPG0"/>
<dbReference type="PROSITE" id="PS50146">
    <property type="entry name" value="DAGK"/>
    <property type="match status" value="1"/>
</dbReference>
<keyword evidence="6" id="KW-1185">Reference proteome</keyword>
<dbReference type="InterPro" id="IPR000387">
    <property type="entry name" value="Tyr_Pase_dom"/>
</dbReference>
<dbReference type="EMBL" id="SNXI01000001">
    <property type="protein sequence ID" value="TDP40609.1"/>
    <property type="molecule type" value="Genomic_DNA"/>
</dbReference>
<keyword evidence="5" id="KW-0418">Kinase</keyword>
<feature type="transmembrane region" description="Helical" evidence="1">
    <location>
        <begin position="33"/>
        <end position="51"/>
    </location>
</feature>
<dbReference type="PANTHER" id="PTHR47216">
    <property type="match status" value="1"/>
</dbReference>
<keyword evidence="1" id="KW-1133">Transmembrane helix</keyword>
<dbReference type="InterPro" id="IPR016064">
    <property type="entry name" value="NAD/diacylglycerol_kinase_sf"/>
</dbReference>
<dbReference type="Proteomes" id="UP000295531">
    <property type="component" value="Unassembled WGS sequence"/>
</dbReference>
<dbReference type="NCBIfam" id="NF009025">
    <property type="entry name" value="PRK12361.1"/>
    <property type="match status" value="1"/>
</dbReference>
<dbReference type="Pfam" id="PF00781">
    <property type="entry name" value="DAGK_cat"/>
    <property type="match status" value="1"/>
</dbReference>
<keyword evidence="1" id="KW-0472">Membrane</keyword>
<comment type="caution">
    <text evidence="5">The sequence shown here is derived from an EMBL/GenBank/DDBJ whole genome shotgun (WGS) entry which is preliminary data.</text>
</comment>
<accession>A0A4R6PPG0</accession>
<dbReference type="InterPro" id="IPR017438">
    <property type="entry name" value="ATP-NAD_kinase_N"/>
</dbReference>
<keyword evidence="5" id="KW-0808">Transferase</keyword>
<dbReference type="PANTHER" id="PTHR47216:SF4">
    <property type="entry name" value="OS01G0859400 PROTEIN"/>
    <property type="match status" value="1"/>
</dbReference>
<dbReference type="InterPro" id="IPR029021">
    <property type="entry name" value="Prot-tyrosine_phosphatase-like"/>
</dbReference>
<feature type="domain" description="DAGKc" evidence="4">
    <location>
        <begin position="239"/>
        <end position="372"/>
    </location>
</feature>
<dbReference type="InterPro" id="IPR001206">
    <property type="entry name" value="Diacylglycerol_kinase_cat_dom"/>
</dbReference>
<proteinExistence type="predicted"/>
<dbReference type="SUPFAM" id="SSF52799">
    <property type="entry name" value="(Phosphotyrosine protein) phosphatases II"/>
    <property type="match status" value="1"/>
</dbReference>
<dbReference type="SMART" id="SM00046">
    <property type="entry name" value="DAGKc"/>
    <property type="match status" value="1"/>
</dbReference>
<evidence type="ECO:0000259" key="2">
    <source>
        <dbReference type="PROSITE" id="PS50054"/>
    </source>
</evidence>
<feature type="domain" description="Tyrosine-protein phosphatase" evidence="2">
    <location>
        <begin position="93"/>
        <end position="238"/>
    </location>
</feature>
<dbReference type="Gene3D" id="3.90.190.10">
    <property type="entry name" value="Protein tyrosine phosphatase superfamily"/>
    <property type="match status" value="1"/>
</dbReference>
<evidence type="ECO:0000259" key="4">
    <source>
        <dbReference type="PROSITE" id="PS50146"/>
    </source>
</evidence>
<dbReference type="Pfam" id="PF00782">
    <property type="entry name" value="DSPc"/>
    <property type="match status" value="1"/>
</dbReference>
<reference evidence="5 6" key="1">
    <citation type="submission" date="2019-03" db="EMBL/GenBank/DDBJ databases">
        <title>Freshwater and sediment microbial communities from various areas in North America, analyzing microbe dynamics in response to fracking.</title>
        <authorList>
            <person name="Lamendella R."/>
        </authorList>
    </citation>
    <scope>NUCLEOTIDE SEQUENCE [LARGE SCALE GENOMIC DNA]</scope>
    <source>
        <strain evidence="5 6">18_TX</strain>
    </source>
</reference>
<feature type="domain" description="Tyrosine specific protein phosphatases" evidence="3">
    <location>
        <begin position="158"/>
        <end position="227"/>
    </location>
</feature>
<evidence type="ECO:0000256" key="1">
    <source>
        <dbReference type="SAM" id="Phobius"/>
    </source>
</evidence>
<feature type="transmembrane region" description="Helical" evidence="1">
    <location>
        <begin position="7"/>
        <end position="27"/>
    </location>
</feature>
<dbReference type="Gene3D" id="2.60.200.40">
    <property type="match status" value="1"/>
</dbReference>
<dbReference type="RefSeq" id="WP_133538287.1">
    <property type="nucleotide sequence ID" value="NZ_SNXI01000001.1"/>
</dbReference>
<dbReference type="InterPro" id="IPR000340">
    <property type="entry name" value="Dual-sp_phosphatase_cat-dom"/>
</dbReference>
<dbReference type="SUPFAM" id="SSF111331">
    <property type="entry name" value="NAD kinase/diacylglycerol kinase-like"/>
    <property type="match status" value="1"/>
</dbReference>
<dbReference type="PROSITE" id="PS50056">
    <property type="entry name" value="TYR_PHOSPHATASE_2"/>
    <property type="match status" value="1"/>
</dbReference>
<dbReference type="GO" id="GO:0016301">
    <property type="term" value="F:kinase activity"/>
    <property type="evidence" value="ECO:0007669"/>
    <property type="project" value="UniProtKB-KW"/>
</dbReference>
<dbReference type="FunFam" id="3.90.190.10:FF:000157">
    <property type="entry name" value="Protein-tyrosine phosphatase"/>
    <property type="match status" value="1"/>
</dbReference>
<sequence length="547" mass="60675">MHVSYIPLYYLIGAIAALFFAILLPGWPLKVVFSWIFIALAMIASAYWLNMASVFRKREGGQIPVYIRWLLIPFLLGVRIYNAVARKRDGLAGWHQVGERLYVGRRLFGSDIDALKQQGITAILDVTAEFDALDWSSESADIHYLNIPVLDHKAPSEQQIHQAIQWIQQQQQSQRNVLVHCALGRGRSVFMAAAYLLARTKTRNVDEILEQIQAERHVARLNSVQHEQLKAFAQDNLMLLAKTAWIIANPVSGGGKWKECQQDIKNLLQPYFELEILETTEQVGAQQLARQALDADAELIIACGGDGTLTAVASEVKNSDTVMAIIPMGTANSLSQALWGMSSKISPVTAACTTIIEGRSRAIDVGDVNGRTMLLCAAIGFEQQMIEKADRDAKNKLGQLAYLQGLWRACNENQILDLCVTLDDDEPQHWQTSSLIIANAAPITTLLAQGKGSPMIDDGKLDLTWLEPQESGNQHVLSLIELLYSGLTEDNPGINTGYTQACSVKVKHQQGEALKYVVDGEPYEANELMVRLQKRALNILIPEQADY</sequence>
<protein>
    <submittedName>
        <fullName evidence="5">Diacylglycerol kinase family enzyme</fullName>
    </submittedName>
</protein>
<evidence type="ECO:0000313" key="5">
    <source>
        <dbReference type="EMBL" id="TDP40609.1"/>
    </source>
</evidence>
<dbReference type="SMART" id="SM00195">
    <property type="entry name" value="DSPc"/>
    <property type="match status" value="1"/>
</dbReference>
<feature type="transmembrane region" description="Helical" evidence="1">
    <location>
        <begin position="63"/>
        <end position="81"/>
    </location>
</feature>
<dbReference type="OrthoDB" id="142078at2"/>
<dbReference type="PROSITE" id="PS50054">
    <property type="entry name" value="TYR_PHOSPHATASE_DUAL"/>
    <property type="match status" value="1"/>
</dbReference>
<dbReference type="InterPro" id="IPR003595">
    <property type="entry name" value="Tyr_Pase_cat"/>
</dbReference>
<dbReference type="InterPro" id="IPR020422">
    <property type="entry name" value="TYR_PHOSPHATASE_DUAL_dom"/>
</dbReference>